<keyword evidence="3" id="KW-1185">Reference proteome</keyword>
<feature type="region of interest" description="Disordered" evidence="1">
    <location>
        <begin position="100"/>
        <end position="119"/>
    </location>
</feature>
<evidence type="ECO:0000313" key="3">
    <source>
        <dbReference type="Proteomes" id="UP000314294"/>
    </source>
</evidence>
<dbReference type="AlphaFoldDB" id="A0A4Z2HIJ8"/>
<accession>A0A4Z2HIJ8</accession>
<protein>
    <submittedName>
        <fullName evidence="2">Uncharacterized protein</fullName>
    </submittedName>
</protein>
<name>A0A4Z2HIJ8_9TELE</name>
<dbReference type="EMBL" id="SRLO01000241">
    <property type="protein sequence ID" value="TNN65095.1"/>
    <property type="molecule type" value="Genomic_DNA"/>
</dbReference>
<evidence type="ECO:0000256" key="1">
    <source>
        <dbReference type="SAM" id="MobiDB-lite"/>
    </source>
</evidence>
<sequence>MTAALLRVTPSLKESISGKVRPAAQDTDDALATLQREPDFRMNPPQPSRLDFIVQPLLDWVGSTTGQEELNEAAVMKRRGSLAVWRSCMMSAALFGLPSRKRRRGRRDPSNWNNTPEKTAELRVPRVGSEETEPLQIDDILKAGGLSVIGPQLYHEDAMQPAGERLTRRRRSVR</sequence>
<organism evidence="2 3">
    <name type="scientific">Liparis tanakae</name>
    <name type="common">Tanaka's snailfish</name>
    <dbReference type="NCBI Taxonomy" id="230148"/>
    <lineage>
        <taxon>Eukaryota</taxon>
        <taxon>Metazoa</taxon>
        <taxon>Chordata</taxon>
        <taxon>Craniata</taxon>
        <taxon>Vertebrata</taxon>
        <taxon>Euteleostomi</taxon>
        <taxon>Actinopterygii</taxon>
        <taxon>Neopterygii</taxon>
        <taxon>Teleostei</taxon>
        <taxon>Neoteleostei</taxon>
        <taxon>Acanthomorphata</taxon>
        <taxon>Eupercaria</taxon>
        <taxon>Perciformes</taxon>
        <taxon>Cottioidei</taxon>
        <taxon>Cottales</taxon>
        <taxon>Liparidae</taxon>
        <taxon>Liparis</taxon>
    </lineage>
</organism>
<evidence type="ECO:0000313" key="2">
    <source>
        <dbReference type="EMBL" id="TNN65095.1"/>
    </source>
</evidence>
<reference evidence="2 3" key="1">
    <citation type="submission" date="2019-03" db="EMBL/GenBank/DDBJ databases">
        <title>First draft genome of Liparis tanakae, snailfish: a comprehensive survey of snailfish specific genes.</title>
        <authorList>
            <person name="Kim W."/>
            <person name="Song I."/>
            <person name="Jeong J.-H."/>
            <person name="Kim D."/>
            <person name="Kim S."/>
            <person name="Ryu S."/>
            <person name="Song J.Y."/>
            <person name="Lee S.K."/>
        </authorList>
    </citation>
    <scope>NUCLEOTIDE SEQUENCE [LARGE SCALE GENOMIC DNA]</scope>
    <source>
        <tissue evidence="2">Muscle</tissue>
    </source>
</reference>
<proteinExistence type="predicted"/>
<dbReference type="Proteomes" id="UP000314294">
    <property type="component" value="Unassembled WGS sequence"/>
</dbReference>
<gene>
    <name evidence="2" type="ORF">EYF80_024704</name>
</gene>
<comment type="caution">
    <text evidence="2">The sequence shown here is derived from an EMBL/GenBank/DDBJ whole genome shotgun (WGS) entry which is preliminary data.</text>
</comment>